<proteinExistence type="predicted"/>
<feature type="chain" id="PRO_5045350303" evidence="1">
    <location>
        <begin position="19"/>
        <end position="420"/>
    </location>
</feature>
<gene>
    <name evidence="2" type="ORF">HCR_01390</name>
</gene>
<keyword evidence="3" id="KW-1185">Reference proteome</keyword>
<sequence>MRKLIPLTLLYVVLLAQSQLLSPIPVPSTVIIDLDPEPYDDAMLETALANGKVFTFIAKSKHTKNPELSSLRQSYMTLFSLTHRIYTTSAFRLAFIVPYKVIGKYAYSTSNTALGYLLNRGIPFEMELFAIDDEENTSLQSALDTIDEKRFDLVVAPVTQKGASYLCSQNGLTKIFIPTLHKNRIECDNEKVYFGGIDYTGQIETLSYLVESNATTVTVSDNSAISRMLSQTVYNIVDVDDTIVLGQSGYYKDLILKHEDLNQSTIFLNTPVVKSSLFLSQLTLADYKPQQVLSTQINYSPLLLTLTQYHDRENMVLASSIGPMDSTLTENIALINQDIRFNWLNYATIAGIDNEFSISTSEERLANEVFVDGSLEYNVYLYEAGLYRFVPKEVPYPAEERIETIEEQFYSPDSQDEMSE</sequence>
<name>A0ABM8FHR5_9BACT</name>
<feature type="signal peptide" evidence="1">
    <location>
        <begin position="1"/>
        <end position="18"/>
    </location>
</feature>
<evidence type="ECO:0000313" key="3">
    <source>
        <dbReference type="Proteomes" id="UP001321445"/>
    </source>
</evidence>
<dbReference type="RefSeq" id="WP_286337041.1">
    <property type="nucleotide sequence ID" value="NZ_AP027370.1"/>
</dbReference>
<accession>A0ABM8FHR5</accession>
<dbReference type="EMBL" id="AP027370">
    <property type="protein sequence ID" value="BDY11827.1"/>
    <property type="molecule type" value="Genomic_DNA"/>
</dbReference>
<dbReference type="Proteomes" id="UP001321445">
    <property type="component" value="Chromosome"/>
</dbReference>
<protein>
    <submittedName>
        <fullName evidence="2">DDE transposase</fullName>
    </submittedName>
</protein>
<organism evidence="2 3">
    <name type="scientific">Hydrogenimonas cancrithermarum</name>
    <dbReference type="NCBI Taxonomy" id="2993563"/>
    <lineage>
        <taxon>Bacteria</taxon>
        <taxon>Pseudomonadati</taxon>
        <taxon>Campylobacterota</taxon>
        <taxon>Epsilonproteobacteria</taxon>
        <taxon>Campylobacterales</taxon>
        <taxon>Hydrogenimonadaceae</taxon>
        <taxon>Hydrogenimonas</taxon>
    </lineage>
</organism>
<reference evidence="2 3" key="1">
    <citation type="submission" date="2023-03" db="EMBL/GenBank/DDBJ databases">
        <title>Description of Hydrogenimonas sp. ISO32.</title>
        <authorList>
            <person name="Mino S."/>
            <person name="Fukazawa S."/>
            <person name="Sawabe T."/>
        </authorList>
    </citation>
    <scope>NUCLEOTIDE SEQUENCE [LARGE SCALE GENOMIC DNA]</scope>
    <source>
        <strain evidence="2 3">ISO32</strain>
    </source>
</reference>
<evidence type="ECO:0000313" key="2">
    <source>
        <dbReference type="EMBL" id="BDY11827.1"/>
    </source>
</evidence>
<keyword evidence="1" id="KW-0732">Signal</keyword>
<evidence type="ECO:0000256" key="1">
    <source>
        <dbReference type="SAM" id="SignalP"/>
    </source>
</evidence>